<dbReference type="InterPro" id="IPR001841">
    <property type="entry name" value="Znf_RING"/>
</dbReference>
<organism evidence="2">
    <name type="scientific">viral metagenome</name>
    <dbReference type="NCBI Taxonomy" id="1070528"/>
    <lineage>
        <taxon>unclassified sequences</taxon>
        <taxon>metagenomes</taxon>
        <taxon>organismal metagenomes</taxon>
    </lineage>
</organism>
<dbReference type="PANTHER" id="PTHR22696:SF1">
    <property type="entry name" value="E3 UBIQUITIN-PROTEIN LIGASE RNF26"/>
    <property type="match status" value="1"/>
</dbReference>
<sequence>MKIENDSNNILYNGVIDMRNTDFIHYKNDCKNYLKQLETIKSEYYILQNQLTIIRETIIRETITKETITKETIAQGSECSVCISDIKSHVIVPCGHKAICGDCSPIILQGGSCPICRADIESIIKVYEV</sequence>
<dbReference type="InterPro" id="IPR013083">
    <property type="entry name" value="Znf_RING/FYVE/PHD"/>
</dbReference>
<evidence type="ECO:0000259" key="1">
    <source>
        <dbReference type="PROSITE" id="PS50089"/>
    </source>
</evidence>
<dbReference type="GO" id="GO:0006511">
    <property type="term" value="P:ubiquitin-dependent protein catabolic process"/>
    <property type="evidence" value="ECO:0007669"/>
    <property type="project" value="TreeGrafter"/>
</dbReference>
<proteinExistence type="predicted"/>
<reference evidence="2" key="1">
    <citation type="journal article" date="2020" name="Nature">
        <title>Giant virus diversity and host interactions through global metagenomics.</title>
        <authorList>
            <person name="Schulz F."/>
            <person name="Roux S."/>
            <person name="Paez-Espino D."/>
            <person name="Jungbluth S."/>
            <person name="Walsh D.A."/>
            <person name="Denef V.J."/>
            <person name="McMahon K.D."/>
            <person name="Konstantinidis K.T."/>
            <person name="Eloe-Fadrosh E.A."/>
            <person name="Kyrpides N.C."/>
            <person name="Woyke T."/>
        </authorList>
    </citation>
    <scope>NUCLEOTIDE SEQUENCE</scope>
    <source>
        <strain evidence="2">GVMAG-M-3300001351-8</strain>
    </source>
</reference>
<dbReference type="AlphaFoldDB" id="A0A6C0EPF9"/>
<accession>A0A6C0EPF9</accession>
<protein>
    <recommendedName>
        <fullName evidence="1">RING-type domain-containing protein</fullName>
    </recommendedName>
</protein>
<dbReference type="Pfam" id="PF13920">
    <property type="entry name" value="zf-C3HC4_3"/>
    <property type="match status" value="1"/>
</dbReference>
<name>A0A6C0EPF9_9ZZZZ</name>
<dbReference type="Gene3D" id="3.30.40.10">
    <property type="entry name" value="Zinc/RING finger domain, C3HC4 (zinc finger)"/>
    <property type="match status" value="1"/>
</dbReference>
<dbReference type="PANTHER" id="PTHR22696">
    <property type="entry name" value="E3 UBIQUITIN-PROTEIN LIGASE RNF26"/>
    <property type="match status" value="1"/>
</dbReference>
<dbReference type="EMBL" id="MN738871">
    <property type="protein sequence ID" value="QHT29205.1"/>
    <property type="molecule type" value="Genomic_DNA"/>
</dbReference>
<dbReference type="GO" id="GO:0061630">
    <property type="term" value="F:ubiquitin protein ligase activity"/>
    <property type="evidence" value="ECO:0007669"/>
    <property type="project" value="TreeGrafter"/>
</dbReference>
<evidence type="ECO:0000313" key="2">
    <source>
        <dbReference type="EMBL" id="QHT29205.1"/>
    </source>
</evidence>
<feature type="domain" description="RING-type" evidence="1">
    <location>
        <begin position="79"/>
        <end position="117"/>
    </location>
</feature>
<dbReference type="GO" id="GO:0016567">
    <property type="term" value="P:protein ubiquitination"/>
    <property type="evidence" value="ECO:0007669"/>
    <property type="project" value="TreeGrafter"/>
</dbReference>
<dbReference type="PROSITE" id="PS50089">
    <property type="entry name" value="ZF_RING_2"/>
    <property type="match status" value="1"/>
</dbReference>
<dbReference type="SUPFAM" id="SSF57850">
    <property type="entry name" value="RING/U-box"/>
    <property type="match status" value="1"/>
</dbReference>